<accession>A0A2K6W4V6</accession>
<feature type="compositionally biased region" description="Basic and acidic residues" evidence="1">
    <location>
        <begin position="41"/>
        <end position="50"/>
    </location>
</feature>
<proteinExistence type="predicted"/>
<dbReference type="Proteomes" id="UP000024404">
    <property type="component" value="Unassembled WGS sequence"/>
</dbReference>
<evidence type="ECO:0000256" key="1">
    <source>
        <dbReference type="SAM" id="MobiDB-lite"/>
    </source>
</evidence>
<reference evidence="2" key="2">
    <citation type="submission" date="2018-02" db="UniProtKB">
        <authorList>
            <consortium name="EnsemblMetazoa"/>
        </authorList>
    </citation>
    <scope>IDENTIFICATION</scope>
</reference>
<dbReference type="EnsemblMetazoa" id="OVOC489.1">
    <property type="protein sequence ID" value="OVOC489.1"/>
    <property type="gene ID" value="WBGene00237298"/>
</dbReference>
<feature type="region of interest" description="Disordered" evidence="1">
    <location>
        <begin position="38"/>
        <end position="71"/>
    </location>
</feature>
<sequence length="71" mass="7470">MYSAAGRAVRLSLDCQRALEANKLNLAVSHLFAPQPAYSAEARRQTEKRSVGGSLQGPTGLLLSSSVSPAL</sequence>
<protein>
    <submittedName>
        <fullName evidence="2">Uncharacterized protein</fullName>
    </submittedName>
</protein>
<evidence type="ECO:0000313" key="2">
    <source>
        <dbReference type="EnsemblMetazoa" id="OVOC489.1"/>
    </source>
</evidence>
<reference evidence="3" key="1">
    <citation type="submission" date="2013-10" db="EMBL/GenBank/DDBJ databases">
        <title>Genome sequencing of Onchocerca volvulus.</title>
        <authorList>
            <person name="Cotton J."/>
            <person name="Tsai J."/>
            <person name="Stanley E."/>
            <person name="Tracey A."/>
            <person name="Holroyd N."/>
            <person name="Lustigman S."/>
            <person name="Berriman M."/>
        </authorList>
    </citation>
    <scope>NUCLEOTIDE SEQUENCE</scope>
</reference>
<organism evidence="2 3">
    <name type="scientific">Onchocerca volvulus</name>
    <dbReference type="NCBI Taxonomy" id="6282"/>
    <lineage>
        <taxon>Eukaryota</taxon>
        <taxon>Metazoa</taxon>
        <taxon>Ecdysozoa</taxon>
        <taxon>Nematoda</taxon>
        <taxon>Chromadorea</taxon>
        <taxon>Rhabditida</taxon>
        <taxon>Spirurina</taxon>
        <taxon>Spiruromorpha</taxon>
        <taxon>Filarioidea</taxon>
        <taxon>Onchocercidae</taxon>
        <taxon>Onchocerca</taxon>
    </lineage>
</organism>
<evidence type="ECO:0000313" key="3">
    <source>
        <dbReference type="Proteomes" id="UP000024404"/>
    </source>
</evidence>
<dbReference type="EMBL" id="CMVM020000020">
    <property type="status" value="NOT_ANNOTATED_CDS"/>
    <property type="molecule type" value="Genomic_DNA"/>
</dbReference>
<keyword evidence="3" id="KW-1185">Reference proteome</keyword>
<feature type="compositionally biased region" description="Polar residues" evidence="1">
    <location>
        <begin position="62"/>
        <end position="71"/>
    </location>
</feature>
<dbReference type="AlphaFoldDB" id="A0A2K6W4V6"/>
<name>A0A2K6W4V6_ONCVO</name>